<dbReference type="Pfam" id="PF10040">
    <property type="entry name" value="CRISPR_Cas6"/>
    <property type="match status" value="1"/>
</dbReference>
<dbReference type="EMBL" id="JBHTEY010000004">
    <property type="protein sequence ID" value="MFC7617289.1"/>
    <property type="molecule type" value="Genomic_DNA"/>
</dbReference>
<feature type="region of interest" description="Disordered" evidence="1">
    <location>
        <begin position="1"/>
        <end position="55"/>
    </location>
</feature>
<gene>
    <name evidence="3" type="primary">cas6</name>
    <name evidence="3" type="ORF">ACFQV2_31570</name>
</gene>
<evidence type="ECO:0000256" key="1">
    <source>
        <dbReference type="SAM" id="MobiDB-lite"/>
    </source>
</evidence>
<evidence type="ECO:0000313" key="4">
    <source>
        <dbReference type="Proteomes" id="UP001596512"/>
    </source>
</evidence>
<feature type="compositionally biased region" description="Basic residues" evidence="1">
    <location>
        <begin position="31"/>
        <end position="55"/>
    </location>
</feature>
<comment type="caution">
    <text evidence="3">The sequence shown here is derived from an EMBL/GenBank/DDBJ whole genome shotgun (WGS) entry which is preliminary data.</text>
</comment>
<feature type="compositionally biased region" description="Basic residues" evidence="1">
    <location>
        <begin position="1"/>
        <end position="24"/>
    </location>
</feature>
<keyword evidence="4" id="KW-1185">Reference proteome</keyword>
<dbReference type="Gene3D" id="3.30.70.1900">
    <property type="match status" value="1"/>
</dbReference>
<proteinExistence type="predicted"/>
<reference evidence="4" key="1">
    <citation type="journal article" date="2019" name="Int. J. Syst. Evol. Microbiol.">
        <title>The Global Catalogue of Microorganisms (GCM) 10K type strain sequencing project: providing services to taxonomists for standard genome sequencing and annotation.</title>
        <authorList>
            <consortium name="The Broad Institute Genomics Platform"/>
            <consortium name="The Broad Institute Genome Sequencing Center for Infectious Disease"/>
            <person name="Wu L."/>
            <person name="Ma J."/>
        </authorList>
    </citation>
    <scope>NUCLEOTIDE SEQUENCE [LARGE SCALE GENOMIC DNA]</scope>
    <source>
        <strain evidence="4">JCM 17695</strain>
    </source>
</reference>
<dbReference type="InterPro" id="IPR019267">
    <property type="entry name" value="CRISPR-assoc_Cas6_C"/>
</dbReference>
<organism evidence="3 4">
    <name type="scientific">Actinokineospora soli</name>
    <dbReference type="NCBI Taxonomy" id="1048753"/>
    <lineage>
        <taxon>Bacteria</taxon>
        <taxon>Bacillati</taxon>
        <taxon>Actinomycetota</taxon>
        <taxon>Actinomycetes</taxon>
        <taxon>Pseudonocardiales</taxon>
        <taxon>Pseudonocardiaceae</taxon>
        <taxon>Actinokineospora</taxon>
    </lineage>
</organism>
<name>A0ABW2TU92_9PSEU</name>
<protein>
    <submittedName>
        <fullName evidence="3">CRISPR system precrRNA processing endoribonuclease RAMP protein Cas6</fullName>
    </submittedName>
</protein>
<evidence type="ECO:0000259" key="2">
    <source>
        <dbReference type="Pfam" id="PF10040"/>
    </source>
</evidence>
<evidence type="ECO:0000313" key="3">
    <source>
        <dbReference type="EMBL" id="MFC7617289.1"/>
    </source>
</evidence>
<feature type="domain" description="CRISPR-associated protein Cas6 C-terminal" evidence="2">
    <location>
        <begin position="55"/>
        <end position="169"/>
    </location>
</feature>
<accession>A0ABW2TU92</accession>
<dbReference type="Proteomes" id="UP001596512">
    <property type="component" value="Unassembled WGS sequence"/>
</dbReference>
<sequence length="177" mass="19991">MAPRLAHRRPSTHPAGHHHLRRHPLLSPAPHHPHPHLRPTRHQPTRPPRPPHHYHPLYFSRNGHDHPLPDPALLYRSAATRWNHHAPTPLTIPDHDLHDLRKHTYITHLDGQTTQAPVSATMNQTGFIGQLHLALTRHTTPTTRTLFATLTHYLTIAGAGAQTTHGFGSLHLDKLTP</sequence>